<dbReference type="Pfam" id="PF00004">
    <property type="entry name" value="AAA"/>
    <property type="match status" value="1"/>
</dbReference>
<comment type="caution">
    <text evidence="2">The sequence shown here is derived from an EMBL/GenBank/DDBJ whole genome shotgun (WGS) entry which is preliminary data.</text>
</comment>
<dbReference type="SMART" id="SM00382">
    <property type="entry name" value="AAA"/>
    <property type="match status" value="1"/>
</dbReference>
<dbReference type="Gene3D" id="3.40.50.300">
    <property type="entry name" value="P-loop containing nucleotide triphosphate hydrolases"/>
    <property type="match status" value="1"/>
</dbReference>
<evidence type="ECO:0000313" key="3">
    <source>
        <dbReference type="Proteomes" id="UP000019812"/>
    </source>
</evidence>
<dbReference type="Proteomes" id="UP000019812">
    <property type="component" value="Unassembled WGS sequence"/>
</dbReference>
<reference evidence="2 3" key="1">
    <citation type="submission" date="2014-07" db="EMBL/GenBank/DDBJ databases">
        <title>Expanding our view of genomic diversity in Candidatus Accumulibacter clades.</title>
        <authorList>
            <person name="Skennerton C.T."/>
            <person name="Barr J.J."/>
            <person name="Slater F.R."/>
            <person name="Bond P.L."/>
            <person name="Tyson G.W."/>
        </authorList>
    </citation>
    <scope>NUCLEOTIDE SEQUENCE [LARGE SCALE GENOMIC DNA]</scope>
    <source>
        <strain evidence="3">SK-01</strain>
    </source>
</reference>
<dbReference type="GO" id="GO:0005524">
    <property type="term" value="F:ATP binding"/>
    <property type="evidence" value="ECO:0007669"/>
    <property type="project" value="InterPro"/>
</dbReference>
<organism evidence="2 3">
    <name type="scientific">Candidatus Accumulibacter vicinus</name>
    <dbReference type="NCBI Taxonomy" id="2954382"/>
    <lineage>
        <taxon>Bacteria</taxon>
        <taxon>Pseudomonadati</taxon>
        <taxon>Pseudomonadota</taxon>
        <taxon>Betaproteobacteria</taxon>
        <taxon>Candidatus Accumulibacter</taxon>
    </lineage>
</organism>
<dbReference type="STRING" id="1457154.CAPSK01_001245"/>
<protein>
    <submittedName>
        <fullName evidence="2">ATPase family associated with various cellular activities (AAA)</fullName>
    </submittedName>
</protein>
<name>A0A084Y2W0_9PROT</name>
<sequence>MPADDLPFLPFELIEQPPAPPATHDATARRQLLARRRPPPFLGSHHQAAMRYRPSDDLLLALNMALHTGSPLLLTGEPGTGKTQAADFVSAYFAIPIFRFLVKSTSTAQDLMYEFDAVGYLHWAQSDRRPTDARPGSGRASTREAVAVRQGFLHKRALWQAYDTDGDAVVLIDEIDKASRDFPNDLLHELDQHSFPHPFDHRQWIAPRTGRRPLVIVTSNDERRLPDAFLRRCIFHRIELDEDLVKAAVESMAGADGSGFPHLDADARAAARRRFWQLREIPGLDKKPSTAELLTWLSILSAQRVDAQTLDGCRLTNLPALGALIKDAGDLARLR</sequence>
<dbReference type="AlphaFoldDB" id="A0A084Y2W0"/>
<dbReference type="CDD" id="cd00009">
    <property type="entry name" value="AAA"/>
    <property type="match status" value="1"/>
</dbReference>
<dbReference type="GO" id="GO:0016887">
    <property type="term" value="F:ATP hydrolysis activity"/>
    <property type="evidence" value="ECO:0007669"/>
    <property type="project" value="InterPro"/>
</dbReference>
<accession>A0A084Y2W0</accession>
<dbReference type="SUPFAM" id="SSF52540">
    <property type="entry name" value="P-loop containing nucleoside triphosphate hydrolases"/>
    <property type="match status" value="1"/>
</dbReference>
<dbReference type="InterPro" id="IPR003593">
    <property type="entry name" value="AAA+_ATPase"/>
</dbReference>
<dbReference type="EMBL" id="JDSS02000018">
    <property type="protein sequence ID" value="KFB69054.1"/>
    <property type="molecule type" value="Genomic_DNA"/>
</dbReference>
<gene>
    <name evidence="2" type="ORF">CAPSK01_001245</name>
</gene>
<proteinExistence type="predicted"/>
<feature type="domain" description="AAA+ ATPase" evidence="1">
    <location>
        <begin position="68"/>
        <end position="244"/>
    </location>
</feature>
<evidence type="ECO:0000259" key="1">
    <source>
        <dbReference type="SMART" id="SM00382"/>
    </source>
</evidence>
<dbReference type="InterPro" id="IPR003959">
    <property type="entry name" value="ATPase_AAA_core"/>
</dbReference>
<evidence type="ECO:0000313" key="2">
    <source>
        <dbReference type="EMBL" id="KFB69054.1"/>
    </source>
</evidence>
<dbReference type="InterPro" id="IPR027417">
    <property type="entry name" value="P-loop_NTPase"/>
</dbReference>